<accession>A0A8X6W987</accession>
<evidence type="ECO:0000313" key="1">
    <source>
        <dbReference type="EMBL" id="GFY30549.1"/>
    </source>
</evidence>
<organism evidence="1 2">
    <name type="scientific">Trichonephila clavipes</name>
    <name type="common">Golden silk orbweaver</name>
    <name type="synonym">Nephila clavipes</name>
    <dbReference type="NCBI Taxonomy" id="2585209"/>
    <lineage>
        <taxon>Eukaryota</taxon>
        <taxon>Metazoa</taxon>
        <taxon>Ecdysozoa</taxon>
        <taxon>Arthropoda</taxon>
        <taxon>Chelicerata</taxon>
        <taxon>Arachnida</taxon>
        <taxon>Araneae</taxon>
        <taxon>Araneomorphae</taxon>
        <taxon>Entelegynae</taxon>
        <taxon>Araneoidea</taxon>
        <taxon>Nephilidae</taxon>
        <taxon>Trichonephila</taxon>
    </lineage>
</organism>
<sequence length="134" mass="16061">MSRTDENLISIYERKILRFLFGGIRENETWRRISNLELYQLYKEFGIVNFIKIERIKWAGQVIRMNEDRTTKKVFNAQPIGTRREGRPNLRRIHGLEKHLLVLRTRSWRTLAGKRLAWKRLLEKTKAHPGLSCD</sequence>
<keyword evidence="2" id="KW-1185">Reference proteome</keyword>
<protein>
    <submittedName>
        <fullName evidence="1">Uncharacterized protein</fullName>
    </submittedName>
</protein>
<evidence type="ECO:0000313" key="2">
    <source>
        <dbReference type="Proteomes" id="UP000887159"/>
    </source>
</evidence>
<name>A0A8X6W987_TRICX</name>
<gene>
    <name evidence="1" type="primary">NCL1_21396</name>
    <name evidence="1" type="ORF">TNCV_3523121</name>
</gene>
<dbReference type="AlphaFoldDB" id="A0A8X6W987"/>
<comment type="caution">
    <text evidence="1">The sequence shown here is derived from an EMBL/GenBank/DDBJ whole genome shotgun (WGS) entry which is preliminary data.</text>
</comment>
<dbReference type="EMBL" id="BMAU01021393">
    <property type="protein sequence ID" value="GFY30549.1"/>
    <property type="molecule type" value="Genomic_DNA"/>
</dbReference>
<reference evidence="1" key="1">
    <citation type="submission" date="2020-08" db="EMBL/GenBank/DDBJ databases">
        <title>Multicomponent nature underlies the extraordinary mechanical properties of spider dragline silk.</title>
        <authorList>
            <person name="Kono N."/>
            <person name="Nakamura H."/>
            <person name="Mori M."/>
            <person name="Yoshida Y."/>
            <person name="Ohtoshi R."/>
            <person name="Malay A.D."/>
            <person name="Moran D.A.P."/>
            <person name="Tomita M."/>
            <person name="Numata K."/>
            <person name="Arakawa K."/>
        </authorList>
    </citation>
    <scope>NUCLEOTIDE SEQUENCE</scope>
</reference>
<proteinExistence type="predicted"/>
<dbReference type="Proteomes" id="UP000887159">
    <property type="component" value="Unassembled WGS sequence"/>
</dbReference>